<dbReference type="Gene3D" id="2.30.30.40">
    <property type="entry name" value="SH3 Domains"/>
    <property type="match status" value="1"/>
</dbReference>
<dbReference type="InterPro" id="IPR019734">
    <property type="entry name" value="TPR_rpt"/>
</dbReference>
<evidence type="ECO:0000259" key="4">
    <source>
        <dbReference type="Pfam" id="PF08239"/>
    </source>
</evidence>
<dbReference type="Pfam" id="PF08239">
    <property type="entry name" value="SH3_3"/>
    <property type="match status" value="1"/>
</dbReference>
<protein>
    <submittedName>
        <fullName evidence="5">Tetratricopeptide repeat protein</fullName>
    </submittedName>
</protein>
<dbReference type="InterPro" id="IPR011990">
    <property type="entry name" value="TPR-like_helical_dom_sf"/>
</dbReference>
<dbReference type="PROSITE" id="PS50005">
    <property type="entry name" value="TPR"/>
    <property type="match status" value="1"/>
</dbReference>
<dbReference type="PROSITE" id="PS51257">
    <property type="entry name" value="PROKAR_LIPOPROTEIN"/>
    <property type="match status" value="1"/>
</dbReference>
<evidence type="ECO:0000256" key="3">
    <source>
        <dbReference type="SAM" id="SignalP"/>
    </source>
</evidence>
<dbReference type="RefSeq" id="WP_133575508.1">
    <property type="nucleotide sequence ID" value="NZ_SNYC01000004.1"/>
</dbReference>
<dbReference type="AlphaFoldDB" id="A0A4R6SXN6"/>
<keyword evidence="1" id="KW-0802">TPR repeat</keyword>
<reference evidence="5 6" key="1">
    <citation type="submission" date="2019-03" db="EMBL/GenBank/DDBJ databases">
        <title>Genomic Encyclopedia of Archaeal and Bacterial Type Strains, Phase II (KMG-II): from individual species to whole genera.</title>
        <authorList>
            <person name="Goeker M."/>
        </authorList>
    </citation>
    <scope>NUCLEOTIDE SEQUENCE [LARGE SCALE GENOMIC DNA]</scope>
    <source>
        <strain evidence="5 6">DSM 19035</strain>
    </source>
</reference>
<keyword evidence="2" id="KW-1133">Transmembrane helix</keyword>
<feature type="domain" description="SH3b" evidence="4">
    <location>
        <begin position="199"/>
        <end position="245"/>
    </location>
</feature>
<gene>
    <name evidence="5" type="ORF">ATK78_1578</name>
</gene>
<comment type="caution">
    <text evidence="5">The sequence shown here is derived from an EMBL/GenBank/DDBJ whole genome shotgun (WGS) entry which is preliminary data.</text>
</comment>
<organism evidence="5 6">
    <name type="scientific">Pedobacter metabolipauper</name>
    <dbReference type="NCBI Taxonomy" id="425513"/>
    <lineage>
        <taxon>Bacteria</taxon>
        <taxon>Pseudomonadati</taxon>
        <taxon>Bacteroidota</taxon>
        <taxon>Sphingobacteriia</taxon>
        <taxon>Sphingobacteriales</taxon>
        <taxon>Sphingobacteriaceae</taxon>
        <taxon>Pedobacter</taxon>
    </lineage>
</organism>
<dbReference type="Pfam" id="PF13181">
    <property type="entry name" value="TPR_8"/>
    <property type="match status" value="1"/>
</dbReference>
<feature type="transmembrane region" description="Helical" evidence="2">
    <location>
        <begin position="130"/>
        <end position="154"/>
    </location>
</feature>
<dbReference type="Gene3D" id="1.25.40.10">
    <property type="entry name" value="Tetratricopeptide repeat domain"/>
    <property type="match status" value="1"/>
</dbReference>
<proteinExistence type="predicted"/>
<accession>A0A4R6SXN6</accession>
<dbReference type="SMART" id="SM00028">
    <property type="entry name" value="TPR"/>
    <property type="match status" value="2"/>
</dbReference>
<feature type="chain" id="PRO_5020957414" evidence="3">
    <location>
        <begin position="24"/>
        <end position="249"/>
    </location>
</feature>
<evidence type="ECO:0000313" key="5">
    <source>
        <dbReference type="EMBL" id="TDQ09424.1"/>
    </source>
</evidence>
<keyword evidence="3" id="KW-0732">Signal</keyword>
<sequence>MIRLIAGYLFVAILCSCGLSAAAAESRDELEEGKIFIQKKQYQQAVVTLEAALQHGLHTPGLYYNLGNACFETRKIGKAILYYERGLIISPFNAMLLNNRDFVLKQASLKTRSSVAIFDRLDLRKMADRMLFVSLVILLICSGIYLLWSIGVLRSFSQRILKIFRYSFRFSILICLVLSIFLWIAQPADYAILMHRSVIRTGPAAQANVAFELKEGERVEILKSYGKWNKIKNRDGQSGWVANVAVEKL</sequence>
<feature type="signal peptide" evidence="3">
    <location>
        <begin position="1"/>
        <end position="23"/>
    </location>
</feature>
<evidence type="ECO:0000256" key="2">
    <source>
        <dbReference type="SAM" id="Phobius"/>
    </source>
</evidence>
<keyword evidence="2" id="KW-0472">Membrane</keyword>
<keyword evidence="6" id="KW-1185">Reference proteome</keyword>
<keyword evidence="2" id="KW-0812">Transmembrane</keyword>
<dbReference type="SUPFAM" id="SSF48452">
    <property type="entry name" value="TPR-like"/>
    <property type="match status" value="1"/>
</dbReference>
<evidence type="ECO:0000313" key="6">
    <source>
        <dbReference type="Proteomes" id="UP000295620"/>
    </source>
</evidence>
<dbReference type="EMBL" id="SNYC01000004">
    <property type="protein sequence ID" value="TDQ09424.1"/>
    <property type="molecule type" value="Genomic_DNA"/>
</dbReference>
<feature type="repeat" description="TPR" evidence="1">
    <location>
        <begin position="60"/>
        <end position="93"/>
    </location>
</feature>
<dbReference type="OrthoDB" id="9776208at2"/>
<dbReference type="InterPro" id="IPR003646">
    <property type="entry name" value="SH3-like_bac-type"/>
</dbReference>
<feature type="transmembrane region" description="Helical" evidence="2">
    <location>
        <begin position="166"/>
        <end position="185"/>
    </location>
</feature>
<dbReference type="Proteomes" id="UP000295620">
    <property type="component" value="Unassembled WGS sequence"/>
</dbReference>
<evidence type="ECO:0000256" key="1">
    <source>
        <dbReference type="PROSITE-ProRule" id="PRU00339"/>
    </source>
</evidence>
<name>A0A4R6SXN6_9SPHI</name>